<keyword evidence="7 10" id="KW-0472">Membrane</keyword>
<feature type="transmembrane region" description="Helical" evidence="10">
    <location>
        <begin position="270"/>
        <end position="292"/>
    </location>
</feature>
<feature type="transmembrane region" description="Helical" evidence="10">
    <location>
        <begin position="185"/>
        <end position="211"/>
    </location>
</feature>
<dbReference type="GO" id="GO:0043005">
    <property type="term" value="C:neuron projection"/>
    <property type="evidence" value="ECO:0007669"/>
    <property type="project" value="TreeGrafter"/>
</dbReference>
<keyword evidence="8" id="KW-0675">Receptor</keyword>
<dbReference type="EMBL" id="CAXKWB010055333">
    <property type="protein sequence ID" value="CAL4176964.1"/>
    <property type="molecule type" value="Genomic_DNA"/>
</dbReference>
<dbReference type="InterPro" id="IPR017452">
    <property type="entry name" value="GPCR_Rhodpsn_7TM"/>
</dbReference>
<protein>
    <recommendedName>
        <fullName evidence="11">G-protein coupled receptors family 1 profile domain-containing protein</fullName>
    </recommendedName>
</protein>
<evidence type="ECO:0000256" key="6">
    <source>
        <dbReference type="ARBA" id="ARBA00023040"/>
    </source>
</evidence>
<feature type="transmembrane region" description="Helical" evidence="10">
    <location>
        <begin position="231"/>
        <end position="250"/>
    </location>
</feature>
<evidence type="ECO:0000256" key="1">
    <source>
        <dbReference type="ARBA" id="ARBA00004651"/>
    </source>
</evidence>
<evidence type="ECO:0000256" key="10">
    <source>
        <dbReference type="SAM" id="Phobius"/>
    </source>
</evidence>
<dbReference type="GO" id="GO:0005886">
    <property type="term" value="C:plasma membrane"/>
    <property type="evidence" value="ECO:0007669"/>
    <property type="project" value="UniProtKB-SubCell"/>
</dbReference>
<feature type="domain" description="G-protein coupled receptors family 1 profile" evidence="11">
    <location>
        <begin position="35"/>
        <end position="289"/>
    </location>
</feature>
<evidence type="ECO:0000256" key="9">
    <source>
        <dbReference type="ARBA" id="ARBA00023224"/>
    </source>
</evidence>
<dbReference type="PANTHER" id="PTHR24229">
    <property type="entry name" value="NEUROPEPTIDES RECEPTOR"/>
    <property type="match status" value="1"/>
</dbReference>
<evidence type="ECO:0000313" key="12">
    <source>
        <dbReference type="EMBL" id="CAL4176964.1"/>
    </source>
</evidence>
<evidence type="ECO:0000256" key="5">
    <source>
        <dbReference type="ARBA" id="ARBA00022989"/>
    </source>
</evidence>
<keyword evidence="13" id="KW-1185">Reference proteome</keyword>
<dbReference type="Proteomes" id="UP001497623">
    <property type="component" value="Unassembled WGS sequence"/>
</dbReference>
<dbReference type="GO" id="GO:0004930">
    <property type="term" value="F:G protein-coupled receptor activity"/>
    <property type="evidence" value="ECO:0007669"/>
    <property type="project" value="UniProtKB-KW"/>
</dbReference>
<dbReference type="Pfam" id="PF00001">
    <property type="entry name" value="7tm_1"/>
    <property type="match status" value="1"/>
</dbReference>
<dbReference type="SUPFAM" id="SSF81321">
    <property type="entry name" value="Family A G protein-coupled receptor-like"/>
    <property type="match status" value="1"/>
</dbReference>
<dbReference type="GO" id="GO:0042923">
    <property type="term" value="F:neuropeptide binding"/>
    <property type="evidence" value="ECO:0007669"/>
    <property type="project" value="TreeGrafter"/>
</dbReference>
<reference evidence="12 13" key="1">
    <citation type="submission" date="2024-05" db="EMBL/GenBank/DDBJ databases">
        <authorList>
            <person name="Wallberg A."/>
        </authorList>
    </citation>
    <scope>NUCLEOTIDE SEQUENCE [LARGE SCALE GENOMIC DNA]</scope>
</reference>
<keyword evidence="5 10" id="KW-1133">Transmembrane helix</keyword>
<evidence type="ECO:0000256" key="2">
    <source>
        <dbReference type="ARBA" id="ARBA00010663"/>
    </source>
</evidence>
<dbReference type="AlphaFoldDB" id="A0AAV2S9J5"/>
<keyword evidence="9" id="KW-0807">Transducer</keyword>
<organism evidence="12 13">
    <name type="scientific">Meganyctiphanes norvegica</name>
    <name type="common">Northern krill</name>
    <name type="synonym">Thysanopoda norvegica</name>
    <dbReference type="NCBI Taxonomy" id="48144"/>
    <lineage>
        <taxon>Eukaryota</taxon>
        <taxon>Metazoa</taxon>
        <taxon>Ecdysozoa</taxon>
        <taxon>Arthropoda</taxon>
        <taxon>Crustacea</taxon>
        <taxon>Multicrustacea</taxon>
        <taxon>Malacostraca</taxon>
        <taxon>Eumalacostraca</taxon>
        <taxon>Eucarida</taxon>
        <taxon>Euphausiacea</taxon>
        <taxon>Euphausiidae</taxon>
        <taxon>Meganyctiphanes</taxon>
    </lineage>
</organism>
<comment type="subcellular location">
    <subcellularLocation>
        <location evidence="1">Cell membrane</location>
        <topology evidence="1">Multi-pass membrane protein</topology>
    </subcellularLocation>
</comment>
<evidence type="ECO:0000256" key="7">
    <source>
        <dbReference type="ARBA" id="ARBA00023136"/>
    </source>
</evidence>
<gene>
    <name evidence="12" type="ORF">MNOR_LOCUS34851</name>
</gene>
<evidence type="ECO:0000256" key="3">
    <source>
        <dbReference type="ARBA" id="ARBA00022475"/>
    </source>
</evidence>
<comment type="caution">
    <text evidence="12">The sequence shown here is derived from an EMBL/GenBank/DDBJ whole genome shotgun (WGS) entry which is preliminary data.</text>
</comment>
<name>A0AAV2S9J5_MEGNR</name>
<dbReference type="InterPro" id="IPR000276">
    <property type="entry name" value="GPCR_Rhodpsn"/>
</dbReference>
<dbReference type="GO" id="GO:0007218">
    <property type="term" value="P:neuropeptide signaling pathway"/>
    <property type="evidence" value="ECO:0007669"/>
    <property type="project" value="TreeGrafter"/>
</dbReference>
<proteinExistence type="inferred from homology"/>
<feature type="transmembrane region" description="Helical" evidence="10">
    <location>
        <begin position="138"/>
        <end position="159"/>
    </location>
</feature>
<keyword evidence="6" id="KW-0297">G-protein coupled receptor</keyword>
<feature type="non-terminal residue" evidence="12">
    <location>
        <position position="296"/>
    </location>
</feature>
<feature type="transmembrane region" description="Helical" evidence="10">
    <location>
        <begin position="20"/>
        <end position="42"/>
    </location>
</feature>
<dbReference type="PANTHER" id="PTHR24229:SF40">
    <property type="entry name" value="ALLATOSTATIN C RECEPTOR 1-RELATED"/>
    <property type="match status" value="1"/>
</dbReference>
<keyword evidence="4 10" id="KW-0812">Transmembrane</keyword>
<dbReference type="PRINTS" id="PR00237">
    <property type="entry name" value="GPCRRHODOPSN"/>
</dbReference>
<evidence type="ECO:0000256" key="8">
    <source>
        <dbReference type="ARBA" id="ARBA00023170"/>
    </source>
</evidence>
<keyword evidence="3" id="KW-1003">Cell membrane</keyword>
<sequence length="296" mass="33818">MGETADSGVDNDVYKVLRGYYHVVYPILIAVALVTNLACLLVTCRAKMRTLHVNKYIQMMSILDGLVFIVLLPKCFDTEFCVYSSYGFAFYNTYIDSLGYIFNTCSRYTLVALSLDRFMVVWCESKYQTWTRGSMKRLLSIFIWIAISYLVPICVTHPVKASEDGWLAQEFDKNHTHYWLGYYKYYLLVTMGMLPSAGLLTLTIGLVVGIIKKVVRNDLSNRQNTLYSQCIAVIVLSVSYVVAVIPYSIVIANHNIKSGKCYSDAETENISHLFLCLILLWSTLNIVVFFLLNRDY</sequence>
<comment type="similarity">
    <text evidence="2">Belongs to the G-protein coupled receptor 1 family.</text>
</comment>
<accession>A0AAV2S9J5</accession>
<dbReference type="PROSITE" id="PS50262">
    <property type="entry name" value="G_PROTEIN_RECEP_F1_2"/>
    <property type="match status" value="1"/>
</dbReference>
<evidence type="ECO:0000313" key="13">
    <source>
        <dbReference type="Proteomes" id="UP001497623"/>
    </source>
</evidence>
<evidence type="ECO:0000259" key="11">
    <source>
        <dbReference type="PROSITE" id="PS50262"/>
    </source>
</evidence>
<dbReference type="Gene3D" id="1.20.1070.10">
    <property type="entry name" value="Rhodopsin 7-helix transmembrane proteins"/>
    <property type="match status" value="1"/>
</dbReference>
<evidence type="ECO:0000256" key="4">
    <source>
        <dbReference type="ARBA" id="ARBA00022692"/>
    </source>
</evidence>